<name>W0F6W5_9BACT</name>
<evidence type="ECO:0000313" key="4">
    <source>
        <dbReference type="EMBL" id="AHF17116.1"/>
    </source>
</evidence>
<dbReference type="InterPro" id="IPR032508">
    <property type="entry name" value="FecR_C"/>
</dbReference>
<keyword evidence="1" id="KW-1133">Transmembrane helix</keyword>
<dbReference type="HOGENOM" id="CLU_050192_2_2_10"/>
<evidence type="ECO:0000259" key="2">
    <source>
        <dbReference type="Pfam" id="PF04773"/>
    </source>
</evidence>
<feature type="domain" description="FecR protein" evidence="2">
    <location>
        <begin position="118"/>
        <end position="212"/>
    </location>
</feature>
<dbReference type="OrthoDB" id="1523735at2"/>
<dbReference type="FunFam" id="2.60.120.1440:FF:000001">
    <property type="entry name" value="Putative anti-sigma factor"/>
    <property type="match status" value="1"/>
</dbReference>
<keyword evidence="1" id="KW-0472">Membrane</keyword>
<protein>
    <recommendedName>
        <fullName evidence="6">Anti-FecI sigma factor FecR</fullName>
    </recommendedName>
</protein>
<accession>W0F6W5</accession>
<keyword evidence="1" id="KW-0812">Transmembrane</keyword>
<keyword evidence="5" id="KW-1185">Reference proteome</keyword>
<evidence type="ECO:0008006" key="6">
    <source>
        <dbReference type="Google" id="ProtNLM"/>
    </source>
</evidence>
<dbReference type="InterPro" id="IPR006860">
    <property type="entry name" value="FecR"/>
</dbReference>
<evidence type="ECO:0000259" key="3">
    <source>
        <dbReference type="Pfam" id="PF16344"/>
    </source>
</evidence>
<dbReference type="AlphaFoldDB" id="W0F6W5"/>
<dbReference type="PANTHER" id="PTHR30273">
    <property type="entry name" value="PERIPLASMIC SIGNAL SENSOR AND SIGMA FACTOR ACTIVATOR FECR-RELATED"/>
    <property type="match status" value="1"/>
</dbReference>
<dbReference type="InterPro" id="IPR012373">
    <property type="entry name" value="Ferrdict_sens_TM"/>
</dbReference>
<dbReference type="Gene3D" id="2.60.120.1440">
    <property type="match status" value="1"/>
</dbReference>
<dbReference type="Proteomes" id="UP000003586">
    <property type="component" value="Chromosome"/>
</dbReference>
<reference evidence="4 5" key="1">
    <citation type="submission" date="2013-12" db="EMBL/GenBank/DDBJ databases">
        <authorList>
            <consortium name="DOE Joint Genome Institute"/>
            <person name="Eisen J."/>
            <person name="Huntemann M."/>
            <person name="Han J."/>
            <person name="Chen A."/>
            <person name="Kyrpides N."/>
            <person name="Mavromatis K."/>
            <person name="Markowitz V."/>
            <person name="Palaniappan K."/>
            <person name="Ivanova N."/>
            <person name="Schaumberg A."/>
            <person name="Pati A."/>
            <person name="Liolios K."/>
            <person name="Nordberg H.P."/>
            <person name="Cantor M.N."/>
            <person name="Hua S.X."/>
            <person name="Woyke T."/>
        </authorList>
    </citation>
    <scope>NUCLEOTIDE SEQUENCE [LARGE SCALE GENOMIC DNA]</scope>
    <source>
        <strain evidence="5">DSM 19437</strain>
    </source>
</reference>
<dbReference type="STRING" id="929713.NIASO_02045"/>
<feature type="transmembrane region" description="Helical" evidence="1">
    <location>
        <begin position="87"/>
        <end position="108"/>
    </location>
</feature>
<dbReference type="EMBL" id="CP007035">
    <property type="protein sequence ID" value="AHF17116.1"/>
    <property type="molecule type" value="Genomic_DNA"/>
</dbReference>
<gene>
    <name evidence="4" type="ORF">NIASO_02045</name>
</gene>
<proteinExistence type="predicted"/>
<dbReference type="Gene3D" id="3.55.50.30">
    <property type="match status" value="1"/>
</dbReference>
<evidence type="ECO:0000256" key="1">
    <source>
        <dbReference type="SAM" id="Phobius"/>
    </source>
</evidence>
<organism evidence="4 5">
    <name type="scientific">Niabella soli DSM 19437</name>
    <dbReference type="NCBI Taxonomy" id="929713"/>
    <lineage>
        <taxon>Bacteria</taxon>
        <taxon>Pseudomonadati</taxon>
        <taxon>Bacteroidota</taxon>
        <taxon>Chitinophagia</taxon>
        <taxon>Chitinophagales</taxon>
        <taxon>Chitinophagaceae</taxon>
        <taxon>Niabella</taxon>
    </lineage>
</organism>
<dbReference type="PIRSF" id="PIRSF018266">
    <property type="entry name" value="FecR"/>
    <property type="match status" value="1"/>
</dbReference>
<dbReference type="eggNOG" id="COG3712">
    <property type="taxonomic scope" value="Bacteria"/>
</dbReference>
<sequence>MEQTRLFELLLKKKERIINLDEQLELKRLVGTYAPTEDVEAYLDVLFDYRLIAEGFTDREAVEQSLEALNRKLEGANKVKKLNRWRLTGIAASVIFLIGIGLLGMHYYKGSPGAMQVVATTGKSKTALVLPDGSKVWLNEQTELRFSNELGREQREVYLDGEAFFDIVKDKHRPFLVHTKDMDVRVLGTAFNVRAYKTEHSSETTLIRGRVEVLFRQKDREKVILHPSEKLVIKNNDKQSGAVVAKNEKEEMPDIVVSKVLPNVIDSGLLETQWLKTLIHFEHQPLKIIVPMLEKWYGVKILLASPSLGAMRFSGKIDKEPLEEVLESFKLSGGIQYRVTGDSVTIK</sequence>
<dbReference type="PANTHER" id="PTHR30273:SF2">
    <property type="entry name" value="PROTEIN FECR"/>
    <property type="match status" value="1"/>
</dbReference>
<dbReference type="Pfam" id="PF04773">
    <property type="entry name" value="FecR"/>
    <property type="match status" value="1"/>
</dbReference>
<feature type="domain" description="Protein FecR C-terminal" evidence="3">
    <location>
        <begin position="279"/>
        <end position="346"/>
    </location>
</feature>
<dbReference type="RefSeq" id="WP_008583983.1">
    <property type="nucleotide sequence ID" value="NZ_CP007035.1"/>
</dbReference>
<dbReference type="GO" id="GO:0016989">
    <property type="term" value="F:sigma factor antagonist activity"/>
    <property type="evidence" value="ECO:0007669"/>
    <property type="project" value="TreeGrafter"/>
</dbReference>
<evidence type="ECO:0000313" key="5">
    <source>
        <dbReference type="Proteomes" id="UP000003586"/>
    </source>
</evidence>
<dbReference type="KEGG" id="nso:NIASO_02045"/>
<dbReference type="Pfam" id="PF16344">
    <property type="entry name" value="FecR_C"/>
    <property type="match status" value="1"/>
</dbReference>